<keyword evidence="2" id="KW-1185">Reference proteome</keyword>
<dbReference type="EMBL" id="JANPWB010000005">
    <property type="protein sequence ID" value="KAJ1188399.1"/>
    <property type="molecule type" value="Genomic_DNA"/>
</dbReference>
<comment type="caution">
    <text evidence="1">The sequence shown here is derived from an EMBL/GenBank/DDBJ whole genome shotgun (WGS) entry which is preliminary data.</text>
</comment>
<evidence type="ECO:0000313" key="1">
    <source>
        <dbReference type="EMBL" id="KAJ1188399.1"/>
    </source>
</evidence>
<proteinExistence type="predicted"/>
<protein>
    <submittedName>
        <fullName evidence="1">Uncharacterized protein</fullName>
    </submittedName>
</protein>
<accession>A0AAV7UIR6</accession>
<sequence>MPEVLTSVFCPSYVRYGRRQGREERSGCDMLYRENGTLLFPRVSPSPRHLWVRASPGAAPPPPLEQFRGEGQCCQRRGENSKAAVLERC</sequence>
<organism evidence="1 2">
    <name type="scientific">Pleurodeles waltl</name>
    <name type="common">Iberian ribbed newt</name>
    <dbReference type="NCBI Taxonomy" id="8319"/>
    <lineage>
        <taxon>Eukaryota</taxon>
        <taxon>Metazoa</taxon>
        <taxon>Chordata</taxon>
        <taxon>Craniata</taxon>
        <taxon>Vertebrata</taxon>
        <taxon>Euteleostomi</taxon>
        <taxon>Amphibia</taxon>
        <taxon>Batrachia</taxon>
        <taxon>Caudata</taxon>
        <taxon>Salamandroidea</taxon>
        <taxon>Salamandridae</taxon>
        <taxon>Pleurodelinae</taxon>
        <taxon>Pleurodeles</taxon>
    </lineage>
</organism>
<evidence type="ECO:0000313" key="2">
    <source>
        <dbReference type="Proteomes" id="UP001066276"/>
    </source>
</evidence>
<name>A0AAV7UIR6_PLEWA</name>
<gene>
    <name evidence="1" type="ORF">NDU88_005160</name>
</gene>
<dbReference type="AlphaFoldDB" id="A0AAV7UIR6"/>
<reference evidence="1" key="1">
    <citation type="journal article" date="2022" name="bioRxiv">
        <title>Sequencing and chromosome-scale assembly of the giantPleurodeles waltlgenome.</title>
        <authorList>
            <person name="Brown T."/>
            <person name="Elewa A."/>
            <person name="Iarovenko S."/>
            <person name="Subramanian E."/>
            <person name="Araus A.J."/>
            <person name="Petzold A."/>
            <person name="Susuki M."/>
            <person name="Suzuki K.-i.T."/>
            <person name="Hayashi T."/>
            <person name="Toyoda A."/>
            <person name="Oliveira C."/>
            <person name="Osipova E."/>
            <person name="Leigh N.D."/>
            <person name="Simon A."/>
            <person name="Yun M.H."/>
        </authorList>
    </citation>
    <scope>NUCLEOTIDE SEQUENCE</scope>
    <source>
        <strain evidence="1">20211129_DDA</strain>
        <tissue evidence="1">Liver</tissue>
    </source>
</reference>
<dbReference type="Proteomes" id="UP001066276">
    <property type="component" value="Chromosome 3_1"/>
</dbReference>